<evidence type="ECO:0000313" key="2">
    <source>
        <dbReference type="Proteomes" id="UP000321062"/>
    </source>
</evidence>
<proteinExistence type="predicted"/>
<dbReference type="Proteomes" id="UP000321062">
    <property type="component" value="Chromosome"/>
</dbReference>
<dbReference type="PANTHER" id="PTHR43611:SF3">
    <property type="entry name" value="FLAVIN MONONUCLEOTIDE HYDROLASE 1, CHLOROPLATIC"/>
    <property type="match status" value="1"/>
</dbReference>
<dbReference type="KEGG" id="yti:FNA67_13885"/>
<protein>
    <submittedName>
        <fullName evidence="1">HAD-IA family hydrolase</fullName>
    </submittedName>
</protein>
<dbReference type="RefSeq" id="WP_049705722.1">
    <property type="nucleotide sequence ID" value="NZ_BMFM01000001.1"/>
</dbReference>
<sequence>MTRAVLFDVDGVLVHSRFHPDEGARRFWDSHLLEDMGVDPVRFQGLFGASFDQVVIGKRSLVALLDAFLPSVGYKGSTMDFIGYWLARDANLNFQLLDLVKRLRATGKVRVYMATNQEHLRASYLWNELKLSHLFDDMFYAARLGAMKPDREFYLRTEDFLGPQDEPPLLFDDSDRVIASANSHGWEAVLFNHVDDCANHPWIANILAGTSAARLKETT</sequence>
<dbReference type="NCBIfam" id="TIGR01509">
    <property type="entry name" value="HAD-SF-IA-v3"/>
    <property type="match status" value="1"/>
</dbReference>
<keyword evidence="1" id="KW-0378">Hydrolase</keyword>
<reference evidence="1 2" key="1">
    <citation type="journal article" date="2015" name="Int. J. Syst. Evol. Microbiol.">
        <title>Youhaiella tibetensis gen. nov., sp. nov., isolated from subsurface sediment.</title>
        <authorList>
            <person name="Wang Y.X."/>
            <person name="Huang F.Q."/>
            <person name="Nogi Y."/>
            <person name="Pang S.J."/>
            <person name="Wang P.K."/>
            <person name="Lv J."/>
        </authorList>
    </citation>
    <scope>NUCLEOTIDE SEQUENCE [LARGE SCALE GENOMIC DNA]</scope>
    <source>
        <strain evidence="2">fig4</strain>
    </source>
</reference>
<dbReference type="InterPro" id="IPR006439">
    <property type="entry name" value="HAD-SF_hydro_IA"/>
</dbReference>
<dbReference type="EMBL" id="CP041690">
    <property type="protein sequence ID" value="QEE21201.1"/>
    <property type="molecule type" value="Genomic_DNA"/>
</dbReference>
<dbReference type="OrthoDB" id="9807742at2"/>
<dbReference type="SFLD" id="SFLDS00003">
    <property type="entry name" value="Haloacid_Dehalogenase"/>
    <property type="match status" value="1"/>
</dbReference>
<gene>
    <name evidence="1" type="ORF">FNA67_13885</name>
</gene>
<evidence type="ECO:0000313" key="1">
    <source>
        <dbReference type="EMBL" id="QEE21201.1"/>
    </source>
</evidence>
<dbReference type="InterPro" id="IPR023214">
    <property type="entry name" value="HAD_sf"/>
</dbReference>
<dbReference type="SUPFAM" id="SSF56784">
    <property type="entry name" value="HAD-like"/>
    <property type="match status" value="1"/>
</dbReference>
<dbReference type="Gene3D" id="3.40.50.1000">
    <property type="entry name" value="HAD superfamily/HAD-like"/>
    <property type="match status" value="1"/>
</dbReference>
<organism evidence="1 2">
    <name type="scientific">Paradevosia tibetensis</name>
    <dbReference type="NCBI Taxonomy" id="1447062"/>
    <lineage>
        <taxon>Bacteria</taxon>
        <taxon>Pseudomonadati</taxon>
        <taxon>Pseudomonadota</taxon>
        <taxon>Alphaproteobacteria</taxon>
        <taxon>Hyphomicrobiales</taxon>
        <taxon>Devosiaceae</taxon>
        <taxon>Paradevosia</taxon>
    </lineage>
</organism>
<keyword evidence="2" id="KW-1185">Reference proteome</keyword>
<dbReference type="PANTHER" id="PTHR43611">
    <property type="entry name" value="ALPHA-D-GLUCOSE 1-PHOSPHATE PHOSPHATASE"/>
    <property type="match status" value="1"/>
</dbReference>
<accession>A0A5B9DP50</accession>
<dbReference type="AlphaFoldDB" id="A0A5B9DP50"/>
<dbReference type="GO" id="GO:0016787">
    <property type="term" value="F:hydrolase activity"/>
    <property type="evidence" value="ECO:0007669"/>
    <property type="project" value="UniProtKB-KW"/>
</dbReference>
<name>A0A5B9DP50_9HYPH</name>
<dbReference type="InterPro" id="IPR036412">
    <property type="entry name" value="HAD-like_sf"/>
</dbReference>
<dbReference type="SFLD" id="SFLDG01129">
    <property type="entry name" value="C1.5:_HAD__Beta-PGM__Phosphata"/>
    <property type="match status" value="1"/>
</dbReference>
<dbReference type="Pfam" id="PF00702">
    <property type="entry name" value="Hydrolase"/>
    <property type="match status" value="1"/>
</dbReference>